<dbReference type="PANTHER" id="PTHR23112:SF37">
    <property type="entry name" value="G PROTEIN-COUPLED RECEPTOR GPR1"/>
    <property type="match status" value="1"/>
</dbReference>
<keyword evidence="3 6" id="KW-1133">Transmembrane helix</keyword>
<dbReference type="OrthoDB" id="5368598at2759"/>
<evidence type="ECO:0000256" key="1">
    <source>
        <dbReference type="ARBA" id="ARBA00004141"/>
    </source>
</evidence>
<dbReference type="PANTHER" id="PTHR23112">
    <property type="entry name" value="G PROTEIN-COUPLED RECEPTOR 157-RELATED"/>
    <property type="match status" value="1"/>
</dbReference>
<dbReference type="SUPFAM" id="SSF81321">
    <property type="entry name" value="Family A G protein-coupled receptor-like"/>
    <property type="match status" value="1"/>
</dbReference>
<reference evidence="9 10" key="1">
    <citation type="submission" date="2016-04" db="EMBL/GenBank/DDBJ databases">
        <title>A degradative enzymes factory behind the ericoid mycorrhizal symbiosis.</title>
        <authorList>
            <consortium name="DOE Joint Genome Institute"/>
            <person name="Martino E."/>
            <person name="Morin E."/>
            <person name="Grelet G."/>
            <person name="Kuo A."/>
            <person name="Kohler A."/>
            <person name="Daghino S."/>
            <person name="Barry K."/>
            <person name="Choi C."/>
            <person name="Cichocki N."/>
            <person name="Clum A."/>
            <person name="Copeland A."/>
            <person name="Hainaut M."/>
            <person name="Haridas S."/>
            <person name="Labutti K."/>
            <person name="Lindquist E."/>
            <person name="Lipzen A."/>
            <person name="Khouja H.-R."/>
            <person name="Murat C."/>
            <person name="Ohm R."/>
            <person name="Olson A."/>
            <person name="Spatafora J."/>
            <person name="Veneault-Fourrey C."/>
            <person name="Henrissat B."/>
            <person name="Grigoriev I."/>
            <person name="Martin F."/>
            <person name="Perotto S."/>
        </authorList>
    </citation>
    <scope>NUCLEOTIDE SEQUENCE [LARGE SCALE GENOMIC DNA]</scope>
    <source>
        <strain evidence="9 10">F</strain>
    </source>
</reference>
<evidence type="ECO:0000256" key="5">
    <source>
        <dbReference type="SAM" id="MobiDB-lite"/>
    </source>
</evidence>
<dbReference type="AlphaFoldDB" id="A0A2J6RCG0"/>
<evidence type="ECO:0000256" key="3">
    <source>
        <dbReference type="ARBA" id="ARBA00022989"/>
    </source>
</evidence>
<accession>A0A2J6RCG0</accession>
<dbReference type="Pfam" id="PF11970">
    <property type="entry name" value="GPR_Gpa2_C"/>
    <property type="match status" value="1"/>
</dbReference>
<evidence type="ECO:0000256" key="4">
    <source>
        <dbReference type="ARBA" id="ARBA00023136"/>
    </source>
</evidence>
<evidence type="ECO:0000256" key="6">
    <source>
        <dbReference type="SAM" id="Phobius"/>
    </source>
</evidence>
<feature type="region of interest" description="Disordered" evidence="5">
    <location>
        <begin position="560"/>
        <end position="590"/>
    </location>
</feature>
<sequence>MAPLSSGIAAAMLEMRIQSRGLSGNKTTPPAPEISHSDENILQILALVFSIISVTSAILAFYWFIRMRRSFRHDLIMLLIQSDMFKALWFMIYPIVTFSTGPILSGSRFCQVNGFFISLGIEASDFAVLMIALHTALYIFRPKHSGGEGGLYPYRYYAYTGWVIFPLLMASLAFINNSSSYVPEGTYCYLPVRPFWYRLALAWIPRYIIFIFILTIYASIYYYVRYKFHGFNREGGSQESSFNDSAATTIQLPKRVKRHTLPPTPSLATHGLIPESRKSSMAVVPTRTQSAPDLDTSDLGRKKSKAGAHRFMLASFTVGEQTCPTPPSEPSIVDADSFVGPSTPHPIAPIMSPISHPPHEASLASETPSRSRASSWRDNFVKRFSPPRSGHTTEKPSIIDMFTILRQHPDSPDVPTPLSQLQLVNSRGQSYADAEMLRTRDKIRRQLRFLFIYPLVYIGMWILPFASHVLQYDDRYALNPPFALTCVTTVSICIQAAVDCWLFSTREKPWRHVPGSNGSFWGSLKFWSGWKGREKRSTIHGPGKTREEMVREARAAYKRRDEELAQRKEQAEKSQAHSPTETTKRGERSWWEAAGIDGGVDTTMSPVAEEVSNPMEDVIVSSSDEESKKADFDHSEDVTLNRNPQVKWDLSEPVSPVSGEGSSST</sequence>
<dbReference type="GO" id="GO:0004930">
    <property type="term" value="F:G protein-coupled receptor activity"/>
    <property type="evidence" value="ECO:0007669"/>
    <property type="project" value="TreeGrafter"/>
</dbReference>
<dbReference type="Pfam" id="PF11710">
    <property type="entry name" value="Git3"/>
    <property type="match status" value="1"/>
</dbReference>
<feature type="region of interest" description="Disordered" evidence="5">
    <location>
        <begin position="278"/>
        <end position="301"/>
    </location>
</feature>
<protein>
    <recommendedName>
        <fullName evidence="11">Family A G protein-coupled receptor-like protein</fullName>
    </recommendedName>
</protein>
<organism evidence="9 10">
    <name type="scientific">Hyaloscypha variabilis (strain UAMH 11265 / GT02V1 / F)</name>
    <name type="common">Meliniomyces variabilis</name>
    <dbReference type="NCBI Taxonomy" id="1149755"/>
    <lineage>
        <taxon>Eukaryota</taxon>
        <taxon>Fungi</taxon>
        <taxon>Dikarya</taxon>
        <taxon>Ascomycota</taxon>
        <taxon>Pezizomycotina</taxon>
        <taxon>Leotiomycetes</taxon>
        <taxon>Helotiales</taxon>
        <taxon>Hyaloscyphaceae</taxon>
        <taxon>Hyaloscypha</taxon>
        <taxon>Hyaloscypha variabilis</taxon>
    </lineage>
</organism>
<keyword evidence="4 6" id="KW-0472">Membrane</keyword>
<feature type="transmembrane region" description="Helical" evidence="6">
    <location>
        <begin position="116"/>
        <end position="140"/>
    </location>
</feature>
<evidence type="ECO:0000256" key="2">
    <source>
        <dbReference type="ARBA" id="ARBA00022692"/>
    </source>
</evidence>
<keyword evidence="10" id="KW-1185">Reference proteome</keyword>
<feature type="domain" description="G protein-coupled receptor GPR1/2/3 C-terminal" evidence="8">
    <location>
        <begin position="439"/>
        <end position="512"/>
    </location>
</feature>
<dbReference type="GO" id="GO:0005886">
    <property type="term" value="C:plasma membrane"/>
    <property type="evidence" value="ECO:0007669"/>
    <property type="project" value="TreeGrafter"/>
</dbReference>
<proteinExistence type="predicted"/>
<feature type="transmembrane region" description="Helical" evidence="6">
    <location>
        <begin position="450"/>
        <end position="470"/>
    </location>
</feature>
<dbReference type="Gene3D" id="1.20.1070.10">
    <property type="entry name" value="Rhodopsin 7-helix transmembrane proteins"/>
    <property type="match status" value="1"/>
</dbReference>
<evidence type="ECO:0000313" key="9">
    <source>
        <dbReference type="EMBL" id="PMD36189.1"/>
    </source>
</evidence>
<feature type="transmembrane region" description="Helical" evidence="6">
    <location>
        <begin position="85"/>
        <end position="104"/>
    </location>
</feature>
<feature type="transmembrane region" description="Helical" evidence="6">
    <location>
        <begin position="41"/>
        <end position="65"/>
    </location>
</feature>
<feature type="compositionally biased region" description="Basic and acidic residues" evidence="5">
    <location>
        <begin position="560"/>
        <end position="575"/>
    </location>
</feature>
<name>A0A2J6RCG0_HYAVF</name>
<dbReference type="InterPro" id="IPR022596">
    <property type="entry name" value="GPR1/2/3_C"/>
</dbReference>
<feature type="compositionally biased region" description="Basic and acidic residues" evidence="5">
    <location>
        <begin position="625"/>
        <end position="639"/>
    </location>
</feature>
<dbReference type="EMBL" id="KZ613951">
    <property type="protein sequence ID" value="PMD36189.1"/>
    <property type="molecule type" value="Genomic_DNA"/>
</dbReference>
<feature type="domain" description="Glucose receptor Git3-like N-terminal" evidence="7">
    <location>
        <begin position="42"/>
        <end position="229"/>
    </location>
</feature>
<evidence type="ECO:0000313" key="10">
    <source>
        <dbReference type="Proteomes" id="UP000235786"/>
    </source>
</evidence>
<evidence type="ECO:0000259" key="8">
    <source>
        <dbReference type="Pfam" id="PF11970"/>
    </source>
</evidence>
<feature type="compositionally biased region" description="Low complexity" evidence="5">
    <location>
        <begin position="651"/>
        <end position="665"/>
    </location>
</feature>
<gene>
    <name evidence="9" type="ORF">L207DRAFT_637343</name>
</gene>
<dbReference type="GO" id="GO:0007189">
    <property type="term" value="P:adenylate cyclase-activating G protein-coupled receptor signaling pathway"/>
    <property type="evidence" value="ECO:0007669"/>
    <property type="project" value="TreeGrafter"/>
</dbReference>
<feature type="transmembrane region" description="Helical" evidence="6">
    <location>
        <begin position="156"/>
        <end position="175"/>
    </location>
</feature>
<dbReference type="InterPro" id="IPR023041">
    <property type="entry name" value="Glucose_rcpt_Git3-like_N"/>
</dbReference>
<evidence type="ECO:0000259" key="7">
    <source>
        <dbReference type="Pfam" id="PF11710"/>
    </source>
</evidence>
<dbReference type="STRING" id="1149755.A0A2J6RCG0"/>
<evidence type="ECO:0008006" key="11">
    <source>
        <dbReference type="Google" id="ProtNLM"/>
    </source>
</evidence>
<comment type="subcellular location">
    <subcellularLocation>
        <location evidence="1">Membrane</location>
        <topology evidence="1">Multi-pass membrane protein</topology>
    </subcellularLocation>
</comment>
<dbReference type="Proteomes" id="UP000235786">
    <property type="component" value="Unassembled WGS sequence"/>
</dbReference>
<feature type="region of interest" description="Disordered" evidence="5">
    <location>
        <begin position="610"/>
        <end position="665"/>
    </location>
</feature>
<feature type="transmembrane region" description="Helical" evidence="6">
    <location>
        <begin position="195"/>
        <end position="224"/>
    </location>
</feature>
<keyword evidence="2 6" id="KW-0812">Transmembrane</keyword>
<feature type="transmembrane region" description="Helical" evidence="6">
    <location>
        <begin position="482"/>
        <end position="503"/>
    </location>
</feature>